<protein>
    <recommendedName>
        <fullName evidence="10">1-deoxy-D-xylulose-5-phosphate synthase</fullName>
        <ecNumber evidence="10">2.2.1.7</ecNumber>
    </recommendedName>
    <alternativeName>
        <fullName evidence="10">1-deoxyxylulose-5-phosphate synthase</fullName>
        <shortName evidence="10">DXP synthase</shortName>
        <shortName evidence="10">DXPS</shortName>
    </alternativeName>
</protein>
<dbReference type="Pfam" id="PF13292">
    <property type="entry name" value="DXP_synthase_N"/>
    <property type="match status" value="1"/>
</dbReference>
<feature type="binding site" evidence="10">
    <location>
        <position position="167"/>
    </location>
    <ligand>
        <name>thiamine diphosphate</name>
        <dbReference type="ChEBI" id="CHEBI:58937"/>
    </ligand>
</feature>
<dbReference type="GO" id="GO:0030976">
    <property type="term" value="F:thiamine pyrophosphate binding"/>
    <property type="evidence" value="ECO:0007669"/>
    <property type="project" value="UniProtKB-UniRule"/>
</dbReference>
<dbReference type="EMBL" id="AP027924">
    <property type="protein sequence ID" value="BED91816.1"/>
    <property type="molecule type" value="Genomic_DNA"/>
</dbReference>
<keyword evidence="6 10" id="KW-0460">Magnesium</keyword>
<dbReference type="EC" id="2.2.1.7" evidence="10"/>
<dbReference type="GO" id="GO:0016114">
    <property type="term" value="P:terpenoid biosynthetic process"/>
    <property type="evidence" value="ECO:0007669"/>
    <property type="project" value="UniProtKB-UniRule"/>
</dbReference>
<dbReference type="InterPro" id="IPR049557">
    <property type="entry name" value="Transketolase_CS"/>
</dbReference>
<evidence type="ECO:0000313" key="12">
    <source>
        <dbReference type="EMBL" id="BED91816.1"/>
    </source>
</evidence>
<dbReference type="InterPro" id="IPR005475">
    <property type="entry name" value="Transketolase-like_Pyr-bd"/>
</dbReference>
<dbReference type="InterPro" id="IPR005477">
    <property type="entry name" value="Dxylulose-5-P_synthase"/>
</dbReference>
<reference evidence="12" key="1">
    <citation type="journal article" date="2023" name="ISME J.">
        <title>Emergence of putative energy parasites within Clostridia revealed by genome analysis of a novel endosymbiotic clade.</title>
        <authorList>
            <person name="Takahashi K."/>
            <person name="Kuwahara H."/>
            <person name="Horikawa Y."/>
            <person name="Izawa K."/>
            <person name="Kato D."/>
            <person name="Inagaki T."/>
            <person name="Yuki M."/>
            <person name="Ohkuma M."/>
            <person name="Hongoh Y."/>
        </authorList>
    </citation>
    <scope>NUCLEOTIDE SEQUENCE</scope>
    <source>
        <strain evidence="12">CfP3-15</strain>
    </source>
</reference>
<evidence type="ECO:0000256" key="9">
    <source>
        <dbReference type="ARBA" id="ARBA00023229"/>
    </source>
</evidence>
<accession>A0AA48HUV9</accession>
<dbReference type="Pfam" id="PF02779">
    <property type="entry name" value="Transket_pyr"/>
    <property type="match status" value="1"/>
</dbReference>
<proteinExistence type="inferred from homology"/>
<dbReference type="GO" id="GO:0009228">
    <property type="term" value="P:thiamine biosynthetic process"/>
    <property type="evidence" value="ECO:0007669"/>
    <property type="project" value="UniProtKB-UniRule"/>
</dbReference>
<feature type="binding site" evidence="10">
    <location>
        <begin position="139"/>
        <end position="140"/>
    </location>
    <ligand>
        <name>thiamine diphosphate</name>
        <dbReference type="ChEBI" id="CHEBI:58937"/>
    </ligand>
</feature>
<dbReference type="AlphaFoldDB" id="A0AA48HUV9"/>
<dbReference type="NCBIfam" id="NF003933">
    <property type="entry name" value="PRK05444.2-2"/>
    <property type="match status" value="1"/>
</dbReference>
<dbReference type="PANTHER" id="PTHR43322:SF5">
    <property type="entry name" value="1-DEOXY-D-XYLULOSE-5-PHOSPHATE SYNTHASE, CHLOROPLASTIC"/>
    <property type="match status" value="1"/>
</dbReference>
<comment type="similarity">
    <text evidence="2 10">Belongs to the transketolase family. DXPS subfamily.</text>
</comment>
<dbReference type="CDD" id="cd07033">
    <property type="entry name" value="TPP_PYR_DXS_TK_like"/>
    <property type="match status" value="1"/>
</dbReference>
<evidence type="ECO:0000256" key="1">
    <source>
        <dbReference type="ARBA" id="ARBA00004980"/>
    </source>
</evidence>
<dbReference type="Gene3D" id="3.40.50.920">
    <property type="match status" value="1"/>
</dbReference>
<dbReference type="CDD" id="cd02007">
    <property type="entry name" value="TPP_DXS"/>
    <property type="match status" value="1"/>
</dbReference>
<evidence type="ECO:0000256" key="3">
    <source>
        <dbReference type="ARBA" id="ARBA00011738"/>
    </source>
</evidence>
<comment type="function">
    <text evidence="10">Catalyzes the acyloin condensation reaction between C atoms 2 and 3 of pyruvate and glyceraldehyde 3-phosphate to yield 1-deoxy-D-xylulose-5-phosphate (DXP).</text>
</comment>
<evidence type="ECO:0000256" key="7">
    <source>
        <dbReference type="ARBA" id="ARBA00022977"/>
    </source>
</evidence>
<evidence type="ECO:0000259" key="11">
    <source>
        <dbReference type="SMART" id="SM00861"/>
    </source>
</evidence>
<dbReference type="InterPro" id="IPR033248">
    <property type="entry name" value="Transketolase_C"/>
</dbReference>
<feature type="binding site" evidence="10">
    <location>
        <begin position="110"/>
        <end position="112"/>
    </location>
    <ligand>
        <name>thiamine diphosphate</name>
        <dbReference type="ChEBI" id="CHEBI:58937"/>
    </ligand>
</feature>
<dbReference type="PROSITE" id="PS00801">
    <property type="entry name" value="TRANSKETOLASE_1"/>
    <property type="match status" value="1"/>
</dbReference>
<gene>
    <name evidence="10" type="primary">dxs</name>
    <name evidence="12" type="ORF">CfP315_0347</name>
</gene>
<dbReference type="SUPFAM" id="SSF52518">
    <property type="entry name" value="Thiamin diphosphate-binding fold (THDP-binding)"/>
    <property type="match status" value="1"/>
</dbReference>
<comment type="catalytic activity">
    <reaction evidence="10">
        <text>D-glyceraldehyde 3-phosphate + pyruvate + H(+) = 1-deoxy-D-xylulose 5-phosphate + CO2</text>
        <dbReference type="Rhea" id="RHEA:12605"/>
        <dbReference type="ChEBI" id="CHEBI:15361"/>
        <dbReference type="ChEBI" id="CHEBI:15378"/>
        <dbReference type="ChEBI" id="CHEBI:16526"/>
        <dbReference type="ChEBI" id="CHEBI:57792"/>
        <dbReference type="ChEBI" id="CHEBI:59776"/>
        <dbReference type="EC" id="2.2.1.7"/>
    </reaction>
</comment>
<sequence>MLEKIKSPGDLKYTDSLRFISAEIREKILSLVSKNGGHLASNLGVVELTVSLLKVYGDKTNSIIWDTGHQCYAYKMLTGRFDLIDTIRTKNGLSGFLNKEESKYDKMTTGHASNSISYVLGLCGSLSLNGKKIAVVGDGAITGGLAYEGLNNSIKFGKNLLVILNDNKMSISENIGFIAKYLTKLRTFDSYLSIKYKTSEALNSVPLGKFFKNFLVKSKKILKSSLIRNNIFEDMGFKYYGPIDGHDICGMIDVFEAVRNISDPVLVHIITKKGKGYGLAEKNPSAFHGVSKITDDKTESKNFSDVFGRKIYALASKNKKIYVITAAMTSCLGLEKYSLDFPERFADVGIAESHAVTFAAGLAFGGMKPFFCVYSTFLQRSIDQIIHDVIMQKLKVIFAIDRAGLIGSDGESHQGIFDVSLLNAIPEIKIYSPSFYYELDGMLEFALFDNVSAAVRYPKGSEFYKPEWQDYEGEDFEVYKNEKSPEKIVFLDDFLCSNNEIFVITYGRIFSNLAKILEEFTGKLIIAKLNVIKPLDKEIIEFAFKFNKILFFEESVKSNGVGEKFASGLMFSGYSGSFVLKSISDTFVKHAETEEQLSDFSLDYLGMKNEIIKHMELEV</sequence>
<dbReference type="GO" id="GO:0000287">
    <property type="term" value="F:magnesium ion binding"/>
    <property type="evidence" value="ECO:0007669"/>
    <property type="project" value="UniProtKB-UniRule"/>
</dbReference>
<evidence type="ECO:0000256" key="10">
    <source>
        <dbReference type="HAMAP-Rule" id="MF_00315"/>
    </source>
</evidence>
<keyword evidence="8 10" id="KW-0786">Thiamine pyrophosphate</keyword>
<comment type="cofactor">
    <cofactor evidence="10">
        <name>thiamine diphosphate</name>
        <dbReference type="ChEBI" id="CHEBI:58937"/>
    </cofactor>
    <text evidence="10">Binds 1 thiamine pyrophosphate per subunit.</text>
</comment>
<evidence type="ECO:0000256" key="4">
    <source>
        <dbReference type="ARBA" id="ARBA00022679"/>
    </source>
</evidence>
<dbReference type="NCBIfam" id="TIGR00204">
    <property type="entry name" value="dxs"/>
    <property type="match status" value="1"/>
</dbReference>
<evidence type="ECO:0000256" key="6">
    <source>
        <dbReference type="ARBA" id="ARBA00022842"/>
    </source>
</evidence>
<feature type="binding site" evidence="10">
    <location>
        <position position="138"/>
    </location>
    <ligand>
        <name>Mg(2+)</name>
        <dbReference type="ChEBI" id="CHEBI:18420"/>
    </ligand>
</feature>
<comment type="pathway">
    <text evidence="1 10">Metabolic intermediate biosynthesis; 1-deoxy-D-xylulose 5-phosphate biosynthesis; 1-deoxy-D-xylulose 5-phosphate from D-glyceraldehyde 3-phosphate and pyruvate: step 1/1.</text>
</comment>
<feature type="binding site" evidence="10">
    <location>
        <position position="352"/>
    </location>
    <ligand>
        <name>thiamine diphosphate</name>
        <dbReference type="ChEBI" id="CHEBI:58937"/>
    </ligand>
</feature>
<keyword evidence="9 10" id="KW-0414">Isoprene biosynthesis</keyword>
<dbReference type="InterPro" id="IPR020826">
    <property type="entry name" value="Transketolase_BS"/>
</dbReference>
<dbReference type="Proteomes" id="UP001337580">
    <property type="component" value="Chromosome"/>
</dbReference>
<comment type="subunit">
    <text evidence="3 10">Homodimer.</text>
</comment>
<dbReference type="KEGG" id="ips:CfP315_0347"/>
<feature type="binding site" evidence="10">
    <location>
        <position position="167"/>
    </location>
    <ligand>
        <name>Mg(2+)</name>
        <dbReference type="ChEBI" id="CHEBI:18420"/>
    </ligand>
</feature>
<keyword evidence="7 10" id="KW-0784">Thiamine biosynthesis</keyword>
<dbReference type="SUPFAM" id="SSF52922">
    <property type="entry name" value="TK C-terminal domain-like"/>
    <property type="match status" value="1"/>
</dbReference>
<dbReference type="GO" id="GO:0019288">
    <property type="term" value="P:isopentenyl diphosphate biosynthetic process, methylerythritol 4-phosphate pathway"/>
    <property type="evidence" value="ECO:0007669"/>
    <property type="project" value="TreeGrafter"/>
</dbReference>
<keyword evidence="4 10" id="KW-0808">Transferase</keyword>
<comment type="cofactor">
    <cofactor evidence="10">
        <name>Mg(2+)</name>
        <dbReference type="ChEBI" id="CHEBI:18420"/>
    </cofactor>
    <text evidence="10">Binds 1 Mg(2+) ion per subunit.</text>
</comment>
<dbReference type="InterPro" id="IPR029061">
    <property type="entry name" value="THDP-binding"/>
</dbReference>
<dbReference type="InterPro" id="IPR009014">
    <property type="entry name" value="Transketo_C/PFOR_II"/>
</dbReference>
<feature type="binding site" evidence="10">
    <location>
        <position position="277"/>
    </location>
    <ligand>
        <name>thiamine diphosphate</name>
        <dbReference type="ChEBI" id="CHEBI:58937"/>
    </ligand>
</feature>
<feature type="binding site" evidence="10">
    <location>
        <position position="69"/>
    </location>
    <ligand>
        <name>thiamine diphosphate</name>
        <dbReference type="ChEBI" id="CHEBI:58937"/>
    </ligand>
</feature>
<dbReference type="Gene3D" id="3.40.50.970">
    <property type="match status" value="2"/>
</dbReference>
<dbReference type="PROSITE" id="PS00802">
    <property type="entry name" value="TRANSKETOLASE_2"/>
    <property type="match status" value="1"/>
</dbReference>
<feature type="domain" description="Transketolase-like pyrimidine-binding" evidence="11">
    <location>
        <begin position="301"/>
        <end position="464"/>
    </location>
</feature>
<dbReference type="HAMAP" id="MF_00315">
    <property type="entry name" value="DXP_synth"/>
    <property type="match status" value="1"/>
</dbReference>
<evidence type="ECO:0000256" key="8">
    <source>
        <dbReference type="ARBA" id="ARBA00023052"/>
    </source>
</evidence>
<dbReference type="Pfam" id="PF02780">
    <property type="entry name" value="Transketolase_C"/>
    <property type="match status" value="1"/>
</dbReference>
<dbReference type="GO" id="GO:0008661">
    <property type="term" value="F:1-deoxy-D-xylulose-5-phosphate synthase activity"/>
    <property type="evidence" value="ECO:0007669"/>
    <property type="project" value="UniProtKB-UniRule"/>
</dbReference>
<evidence type="ECO:0000256" key="2">
    <source>
        <dbReference type="ARBA" id="ARBA00011081"/>
    </source>
</evidence>
<dbReference type="SMART" id="SM00861">
    <property type="entry name" value="Transket_pyr"/>
    <property type="match status" value="1"/>
</dbReference>
<keyword evidence="5 10" id="KW-0479">Metal-binding</keyword>
<dbReference type="PANTHER" id="PTHR43322">
    <property type="entry name" value="1-D-DEOXYXYLULOSE 5-PHOSPHATE SYNTHASE-RELATED"/>
    <property type="match status" value="1"/>
</dbReference>
<evidence type="ECO:0000256" key="5">
    <source>
        <dbReference type="ARBA" id="ARBA00022723"/>
    </source>
</evidence>
<dbReference type="GO" id="GO:0005829">
    <property type="term" value="C:cytosol"/>
    <property type="evidence" value="ECO:0007669"/>
    <property type="project" value="TreeGrafter"/>
</dbReference>
<name>A0AA48HUV9_9FIRM</name>
<organism evidence="12">
    <name type="scientific">Candidatus Improbicoccus pseudotrichonymphae</name>
    <dbReference type="NCBI Taxonomy" id="3033792"/>
    <lineage>
        <taxon>Bacteria</taxon>
        <taxon>Bacillati</taxon>
        <taxon>Bacillota</taxon>
        <taxon>Clostridia</taxon>
        <taxon>Candidatus Improbicoccus</taxon>
    </lineage>
</organism>